<dbReference type="InterPro" id="IPR047153">
    <property type="entry name" value="TRIM45/56/19-like"/>
</dbReference>
<comment type="caution">
    <text evidence="7">The sequence shown here is derived from an EMBL/GenBank/DDBJ whole genome shotgun (WGS) entry which is preliminary data.</text>
</comment>
<dbReference type="AlphaFoldDB" id="A0AAV2RTJ9"/>
<dbReference type="PROSITE" id="PS50089">
    <property type="entry name" value="ZF_RING_2"/>
    <property type="match status" value="1"/>
</dbReference>
<dbReference type="InterPro" id="IPR001841">
    <property type="entry name" value="Znf_RING"/>
</dbReference>
<name>A0AAV2RTJ9_MEGNR</name>
<dbReference type="Pfam" id="PF00643">
    <property type="entry name" value="zf-B_box"/>
    <property type="match status" value="1"/>
</dbReference>
<dbReference type="PROSITE" id="PS00518">
    <property type="entry name" value="ZF_RING_1"/>
    <property type="match status" value="1"/>
</dbReference>
<dbReference type="InterPro" id="IPR000315">
    <property type="entry name" value="Znf_B-box"/>
</dbReference>
<evidence type="ECO:0000256" key="3">
    <source>
        <dbReference type="ARBA" id="ARBA00022833"/>
    </source>
</evidence>
<dbReference type="InterPro" id="IPR013083">
    <property type="entry name" value="Znf_RING/FYVE/PHD"/>
</dbReference>
<feature type="domain" description="RING-type" evidence="5">
    <location>
        <begin position="8"/>
        <end position="53"/>
    </location>
</feature>
<dbReference type="PANTHER" id="PTHR25462">
    <property type="entry name" value="BONUS, ISOFORM C-RELATED"/>
    <property type="match status" value="1"/>
</dbReference>
<gene>
    <name evidence="7" type="ORF">MNOR_LOCUS28388</name>
</gene>
<evidence type="ECO:0000259" key="6">
    <source>
        <dbReference type="PROSITE" id="PS50119"/>
    </source>
</evidence>
<keyword evidence="8" id="KW-1185">Reference proteome</keyword>
<sequence>FTMDELVCGVCSEEYCGVTHEPVVLPLCGHTYCRPCLNTIQHDRQGLECPSCRRKDTMHRIEHLPTAFIILSLATTIRKDKPICTKHKEDVNYWCRVCQEPLCCDCLLECHRATNHDVVKLTTIVDERKQEIADKANQVLDVLKTRETDEARSVIDHVISLLKICDATTSFKETALKVSRILDKTESTNDLDETFLNYSSMEGVLGSSISMLRLEDNGHHPEDSNANVTPQMGLQAEAWIREALPLKCCAFSHDGRHAKVYWEDGKLYLHTLG</sequence>
<feature type="non-terminal residue" evidence="7">
    <location>
        <position position="1"/>
    </location>
</feature>
<dbReference type="SUPFAM" id="SSF57850">
    <property type="entry name" value="RING/U-box"/>
    <property type="match status" value="1"/>
</dbReference>
<dbReference type="InterPro" id="IPR017907">
    <property type="entry name" value="Znf_RING_CS"/>
</dbReference>
<dbReference type="Gene3D" id="3.30.40.10">
    <property type="entry name" value="Zinc/RING finger domain, C3HC4 (zinc finger)"/>
    <property type="match status" value="1"/>
</dbReference>
<keyword evidence="1" id="KW-0479">Metal-binding</keyword>
<keyword evidence="3" id="KW-0862">Zinc</keyword>
<dbReference type="Pfam" id="PF13445">
    <property type="entry name" value="zf-RING_UBOX"/>
    <property type="match status" value="1"/>
</dbReference>
<dbReference type="PANTHER" id="PTHR25462:SF296">
    <property type="entry name" value="MEIOTIC P26, ISOFORM F"/>
    <property type="match status" value="1"/>
</dbReference>
<evidence type="ECO:0000256" key="2">
    <source>
        <dbReference type="ARBA" id="ARBA00022771"/>
    </source>
</evidence>
<dbReference type="Gene3D" id="3.30.160.60">
    <property type="entry name" value="Classic Zinc Finger"/>
    <property type="match status" value="1"/>
</dbReference>
<dbReference type="SMART" id="SM00336">
    <property type="entry name" value="BBOX"/>
    <property type="match status" value="1"/>
</dbReference>
<reference evidence="7 8" key="1">
    <citation type="submission" date="2024-05" db="EMBL/GenBank/DDBJ databases">
        <authorList>
            <person name="Wallberg A."/>
        </authorList>
    </citation>
    <scope>NUCLEOTIDE SEQUENCE [LARGE SCALE GENOMIC DNA]</scope>
</reference>
<organism evidence="7 8">
    <name type="scientific">Meganyctiphanes norvegica</name>
    <name type="common">Northern krill</name>
    <name type="synonym">Thysanopoda norvegica</name>
    <dbReference type="NCBI Taxonomy" id="48144"/>
    <lineage>
        <taxon>Eukaryota</taxon>
        <taxon>Metazoa</taxon>
        <taxon>Ecdysozoa</taxon>
        <taxon>Arthropoda</taxon>
        <taxon>Crustacea</taxon>
        <taxon>Multicrustacea</taxon>
        <taxon>Malacostraca</taxon>
        <taxon>Eumalacostraca</taxon>
        <taxon>Eucarida</taxon>
        <taxon>Euphausiacea</taxon>
        <taxon>Euphausiidae</taxon>
        <taxon>Meganyctiphanes</taxon>
    </lineage>
</organism>
<evidence type="ECO:0000256" key="1">
    <source>
        <dbReference type="ARBA" id="ARBA00022723"/>
    </source>
</evidence>
<evidence type="ECO:0000313" key="8">
    <source>
        <dbReference type="Proteomes" id="UP001497623"/>
    </source>
</evidence>
<feature type="domain" description="B box-type" evidence="6">
    <location>
        <begin position="79"/>
        <end position="121"/>
    </location>
</feature>
<dbReference type="PROSITE" id="PS50119">
    <property type="entry name" value="ZF_BBOX"/>
    <property type="match status" value="1"/>
</dbReference>
<evidence type="ECO:0000259" key="5">
    <source>
        <dbReference type="PROSITE" id="PS50089"/>
    </source>
</evidence>
<evidence type="ECO:0000256" key="4">
    <source>
        <dbReference type="PROSITE-ProRule" id="PRU00024"/>
    </source>
</evidence>
<proteinExistence type="predicted"/>
<dbReference type="Proteomes" id="UP001497623">
    <property type="component" value="Unassembled WGS sequence"/>
</dbReference>
<dbReference type="SMART" id="SM00184">
    <property type="entry name" value="RING"/>
    <property type="match status" value="1"/>
</dbReference>
<dbReference type="EMBL" id="CAXKWB010031235">
    <property type="protein sequence ID" value="CAL4139163.1"/>
    <property type="molecule type" value="Genomic_DNA"/>
</dbReference>
<dbReference type="SUPFAM" id="SSF57845">
    <property type="entry name" value="B-box zinc-binding domain"/>
    <property type="match status" value="1"/>
</dbReference>
<dbReference type="InterPro" id="IPR027370">
    <property type="entry name" value="Znf-RING_euk"/>
</dbReference>
<keyword evidence="2 4" id="KW-0863">Zinc-finger</keyword>
<evidence type="ECO:0000313" key="7">
    <source>
        <dbReference type="EMBL" id="CAL4139163.1"/>
    </source>
</evidence>
<feature type="non-terminal residue" evidence="7">
    <location>
        <position position="273"/>
    </location>
</feature>
<dbReference type="GO" id="GO:0008270">
    <property type="term" value="F:zinc ion binding"/>
    <property type="evidence" value="ECO:0007669"/>
    <property type="project" value="UniProtKB-KW"/>
</dbReference>
<protein>
    <submittedName>
        <fullName evidence="7">Uncharacterized protein</fullName>
    </submittedName>
</protein>
<accession>A0AAV2RTJ9</accession>